<dbReference type="MEROPS" id="S12.A21"/>
<organism evidence="3 4">
    <name type="scientific">Lacticaseibacillus paracasei NRIC 0644</name>
    <dbReference type="NCBI Taxonomy" id="1435038"/>
    <lineage>
        <taxon>Bacteria</taxon>
        <taxon>Bacillati</taxon>
        <taxon>Bacillota</taxon>
        <taxon>Bacilli</taxon>
        <taxon>Lactobacillales</taxon>
        <taxon>Lactobacillaceae</taxon>
        <taxon>Lacticaseibacillus</taxon>
    </lineage>
</organism>
<name>A0A0C9P0A3_LACPA</name>
<evidence type="ECO:0000313" key="3">
    <source>
        <dbReference type="EMBL" id="GAN37745.1"/>
    </source>
</evidence>
<dbReference type="EMBL" id="BAYM01000248">
    <property type="protein sequence ID" value="GAN37745.1"/>
    <property type="molecule type" value="Genomic_DNA"/>
</dbReference>
<accession>A0A0C9P0A3</accession>
<evidence type="ECO:0000313" key="4">
    <source>
        <dbReference type="Proteomes" id="UP000032552"/>
    </source>
</evidence>
<dbReference type="Proteomes" id="UP000032552">
    <property type="component" value="Unassembled WGS sequence"/>
</dbReference>
<dbReference type="InterPro" id="IPR050491">
    <property type="entry name" value="AmpC-like"/>
</dbReference>
<dbReference type="PANTHER" id="PTHR46825">
    <property type="entry name" value="D-ALANYL-D-ALANINE-CARBOXYPEPTIDASE/ENDOPEPTIDASE AMPH"/>
    <property type="match status" value="1"/>
</dbReference>
<dbReference type="SUPFAM" id="SSF56601">
    <property type="entry name" value="beta-lactamase/transpeptidase-like"/>
    <property type="match status" value="1"/>
</dbReference>
<dbReference type="AlphaFoldDB" id="A0A0C9P0A3"/>
<dbReference type="Pfam" id="PF00144">
    <property type="entry name" value="Beta-lactamase"/>
    <property type="match status" value="1"/>
</dbReference>
<feature type="transmembrane region" description="Helical" evidence="1">
    <location>
        <begin position="7"/>
        <end position="28"/>
    </location>
</feature>
<dbReference type="RefSeq" id="WP_045624569.1">
    <property type="nucleotide sequence ID" value="NZ_BAYM01000248.1"/>
</dbReference>
<comment type="caution">
    <text evidence="3">The sequence shown here is derived from an EMBL/GenBank/DDBJ whole genome shotgun (WGS) entry which is preliminary data.</text>
</comment>
<sequence>MSGKHRYIWLGVMLILCAVSIGAGTYLWQQNSRSAVNTKVKSAKTVTKAVRQDRGKSKEEILAMTLDRAATTTEGQPLEQELTNDKFIGSALIIKHGKVEFNNGVGDADTTTHRRNGPTTLFQIGSIQKAVTAVALAQLAASGKLSLDDPVGKYLTGIKTGDQVTLRMMVAMRSGFSLRKYQPTVMDDANIIQWSIANLTYLPQDNYAYQAVNYVLLAGVIEKVAGRSYEQQVKNNIFDRLNLKHTGFLPAMLTDPQRAITYTGPAANPYQTAIGEPAVWYNRELGTGNVYTSTGDLYRLLRGIDTGKVLPLSTLKTLRNRNDGVYNAGIYNHADFYSTNGVVAGQMASTAISHDGQNAVILLSNYNSHALNLHDLAVHLFSELG</sequence>
<gene>
    <name evidence="3" type="ORF">LC0644_2334</name>
</gene>
<protein>
    <submittedName>
        <fullName evidence="3">Beta-lactamase</fullName>
    </submittedName>
</protein>
<proteinExistence type="predicted"/>
<keyword evidence="1" id="KW-1133">Transmembrane helix</keyword>
<keyword evidence="1" id="KW-0472">Membrane</keyword>
<keyword evidence="1" id="KW-0812">Transmembrane</keyword>
<reference evidence="4" key="1">
    <citation type="submission" date="2014-05" db="EMBL/GenBank/DDBJ databases">
        <title>Whole genome sequencing of Lactobacillus casei NRIC0644.</title>
        <authorList>
            <person name="Atarashi H."/>
            <person name="Yoshida Y."/>
            <person name="Fujimura S."/>
            <person name="Tanaka N."/>
            <person name="Shiwa Y."/>
            <person name="Yoshikawa H."/>
            <person name="Okada S."/>
            <person name="Nakagawa J."/>
        </authorList>
    </citation>
    <scope>NUCLEOTIDE SEQUENCE [LARGE SCALE GENOMIC DNA]</scope>
    <source>
        <strain evidence="4">NRIC0644</strain>
    </source>
</reference>
<dbReference type="PANTHER" id="PTHR46825:SF9">
    <property type="entry name" value="BETA-LACTAMASE-RELATED DOMAIN-CONTAINING PROTEIN"/>
    <property type="match status" value="1"/>
</dbReference>
<dbReference type="InterPro" id="IPR001466">
    <property type="entry name" value="Beta-lactam-related"/>
</dbReference>
<evidence type="ECO:0000259" key="2">
    <source>
        <dbReference type="Pfam" id="PF00144"/>
    </source>
</evidence>
<dbReference type="InterPro" id="IPR012338">
    <property type="entry name" value="Beta-lactam/transpept-like"/>
</dbReference>
<dbReference type="Gene3D" id="3.40.710.10">
    <property type="entry name" value="DD-peptidase/beta-lactamase superfamily"/>
    <property type="match status" value="1"/>
</dbReference>
<feature type="domain" description="Beta-lactamase-related" evidence="2">
    <location>
        <begin position="90"/>
        <end position="356"/>
    </location>
</feature>
<evidence type="ECO:0000256" key="1">
    <source>
        <dbReference type="SAM" id="Phobius"/>
    </source>
</evidence>